<reference evidence="1" key="1">
    <citation type="journal article" date="2014" name="Genome Announc.">
        <title>Complete sequencing and chromosome-scale genome assembly of the industrial progenitor strain P2niaD18 from the penicillin producer Penicillium chrysogenum.</title>
        <authorList>
            <person name="Specht T."/>
            <person name="Dahlmann T.A."/>
            <person name="Zadra I."/>
            <person name="Kurnsteiner H."/>
            <person name="Kuck U."/>
        </authorList>
    </citation>
    <scope>NUCLEOTIDE SEQUENCE [LARGE SCALE GENOMIC DNA]</scope>
    <source>
        <strain evidence="1">P2niaD18</strain>
    </source>
</reference>
<gene>
    <name evidence="1" type="ORF">EN45_109000</name>
</gene>
<accession>A0A167PTD2</accession>
<evidence type="ECO:0000313" key="1">
    <source>
        <dbReference type="EMBL" id="KZN83792.1"/>
    </source>
</evidence>
<dbReference type="PhylomeDB" id="A0A167PTD2"/>
<name>A0A167PTD2_PENCH</name>
<sequence length="284" mass="32577">MSSNIKSELDTEASSSSFLGDLGPPIRRYPYKGTKQFLETVKMELSRQEEEFEASEWVLFTKVNEQAFSRDFLNSDDNILQRCWNSYDSSQHLLLVKMTVSRAHEIAARVFERLFFDCLKPMDLDDCLQTFGSATCKAENGSAKQPDCQFLPRRLPRARTKKWPSVVVETGFSESPSKLTSDARFWLSESNGDVQMVITVKIGRSSPNIVLESWELVNNRVQRQQVITISKGDNNHVYLRGQPLIISFNKLFLRPPSIPKEINISLDDDILKKIARNVWEEQGF</sequence>
<dbReference type="Proteomes" id="UP000076449">
    <property type="component" value="Chromosome IV"/>
</dbReference>
<proteinExistence type="predicted"/>
<protein>
    <submittedName>
        <fullName evidence="1">Uncharacterized protein</fullName>
    </submittedName>
</protein>
<dbReference type="OMA" id="EHKEPDY"/>
<dbReference type="AlphaFoldDB" id="A0A167PTD2"/>
<organism evidence="1">
    <name type="scientific">Penicillium chrysogenum</name>
    <name type="common">Penicillium notatum</name>
    <dbReference type="NCBI Taxonomy" id="5076"/>
    <lineage>
        <taxon>Eukaryota</taxon>
        <taxon>Fungi</taxon>
        <taxon>Dikarya</taxon>
        <taxon>Ascomycota</taxon>
        <taxon>Pezizomycotina</taxon>
        <taxon>Eurotiomycetes</taxon>
        <taxon>Eurotiomycetidae</taxon>
        <taxon>Eurotiales</taxon>
        <taxon>Aspergillaceae</taxon>
        <taxon>Penicillium</taxon>
        <taxon>Penicillium chrysogenum species complex</taxon>
    </lineage>
</organism>
<dbReference type="EMBL" id="CM002801">
    <property type="protein sequence ID" value="KZN83792.1"/>
    <property type="molecule type" value="Genomic_DNA"/>
</dbReference>